<name>A0A7X3FTH8_9HYPH</name>
<sequence length="173" mass="19040">MVAVIAFGLDRAQKAYHIAAECYAIGQAACVSVPYFFEPITMTGWRGGELLSVTPFFDYVLVWNTGISYGLLDGLPVWALGAIMLVAIVALSVWWWRSTEFLVRLGLALCVGGALSNALDRLLYGAVADFFHFHWGSWSFYIFNLADVAITLGVILLVVDLLGLFRRRPAKSG</sequence>
<comment type="pathway">
    <text evidence="9">Protein modification; lipoprotein biosynthesis (signal peptide cleavage).</text>
</comment>
<dbReference type="EMBL" id="WQRF01000006">
    <property type="protein sequence ID" value="MVT00452.1"/>
    <property type="molecule type" value="Genomic_DNA"/>
</dbReference>
<dbReference type="HAMAP" id="MF_00161">
    <property type="entry name" value="LspA"/>
    <property type="match status" value="1"/>
</dbReference>
<evidence type="ECO:0000256" key="10">
    <source>
        <dbReference type="RuleBase" id="RU004181"/>
    </source>
</evidence>
<evidence type="ECO:0000256" key="6">
    <source>
        <dbReference type="ARBA" id="ARBA00022801"/>
    </source>
</evidence>
<protein>
    <recommendedName>
        <fullName evidence="9">Lipoprotein signal peptidase</fullName>
        <ecNumber evidence="9">3.4.23.36</ecNumber>
    </recommendedName>
    <alternativeName>
        <fullName evidence="9">Prolipoprotein signal peptidase</fullName>
    </alternativeName>
    <alternativeName>
        <fullName evidence="9">Signal peptidase II</fullName>
        <shortName evidence="9">SPase II</shortName>
    </alternativeName>
</protein>
<dbReference type="UniPathway" id="UPA00665"/>
<dbReference type="PRINTS" id="PR00781">
    <property type="entry name" value="LIPOSIGPTASE"/>
</dbReference>
<evidence type="ECO:0000256" key="3">
    <source>
        <dbReference type="ARBA" id="ARBA00022670"/>
    </source>
</evidence>
<dbReference type="NCBIfam" id="TIGR00077">
    <property type="entry name" value="lspA"/>
    <property type="match status" value="1"/>
</dbReference>
<evidence type="ECO:0000256" key="7">
    <source>
        <dbReference type="ARBA" id="ARBA00022989"/>
    </source>
</evidence>
<dbReference type="EC" id="3.4.23.36" evidence="9"/>
<dbReference type="InterPro" id="IPR001872">
    <property type="entry name" value="Peptidase_A8"/>
</dbReference>
<evidence type="ECO:0000256" key="5">
    <source>
        <dbReference type="ARBA" id="ARBA00022750"/>
    </source>
</evidence>
<comment type="similarity">
    <text evidence="1 9 10">Belongs to the peptidase A8 family.</text>
</comment>
<reference evidence="11 12" key="1">
    <citation type="submission" date="2019-12" db="EMBL/GenBank/DDBJ databases">
        <title>Devosia maris sp. nov., isolated from the deep seawater.</title>
        <authorList>
            <person name="Liu Y."/>
        </authorList>
    </citation>
    <scope>NUCLEOTIDE SEQUENCE [LARGE SCALE GENOMIC DNA]</scope>
    <source>
        <strain evidence="11 12">L53-10-65</strain>
    </source>
</reference>
<dbReference type="PANTHER" id="PTHR33695:SF1">
    <property type="entry name" value="LIPOPROTEIN SIGNAL PEPTIDASE"/>
    <property type="match status" value="1"/>
</dbReference>
<gene>
    <name evidence="9 11" type="primary">lspA</name>
    <name evidence="11" type="ORF">GO014_15620</name>
</gene>
<dbReference type="AlphaFoldDB" id="A0A7X3FTH8"/>
<keyword evidence="4 9" id="KW-0812">Transmembrane</keyword>
<evidence type="ECO:0000313" key="11">
    <source>
        <dbReference type="EMBL" id="MVT00452.1"/>
    </source>
</evidence>
<dbReference type="Pfam" id="PF01252">
    <property type="entry name" value="Peptidase_A8"/>
    <property type="match status" value="1"/>
</dbReference>
<feature type="transmembrane region" description="Helical" evidence="9">
    <location>
        <begin position="75"/>
        <end position="94"/>
    </location>
</feature>
<proteinExistence type="inferred from homology"/>
<feature type="active site" evidence="9">
    <location>
        <position position="147"/>
    </location>
</feature>
<keyword evidence="6 9" id="KW-0378">Hydrolase</keyword>
<feature type="active site" evidence="9">
    <location>
        <position position="129"/>
    </location>
</feature>
<evidence type="ECO:0000256" key="1">
    <source>
        <dbReference type="ARBA" id="ARBA00006139"/>
    </source>
</evidence>
<dbReference type="GO" id="GO:0006508">
    <property type="term" value="P:proteolysis"/>
    <property type="evidence" value="ECO:0007669"/>
    <property type="project" value="UniProtKB-KW"/>
</dbReference>
<keyword evidence="3 9" id="KW-0645">Protease</keyword>
<comment type="caution">
    <text evidence="11">The sequence shown here is derived from an EMBL/GenBank/DDBJ whole genome shotgun (WGS) entry which is preliminary data.</text>
</comment>
<comment type="function">
    <text evidence="9">This protein specifically catalyzes the removal of signal peptides from prolipoproteins.</text>
</comment>
<dbReference type="PANTHER" id="PTHR33695">
    <property type="entry name" value="LIPOPROTEIN SIGNAL PEPTIDASE"/>
    <property type="match status" value="1"/>
</dbReference>
<keyword evidence="2 9" id="KW-1003">Cell membrane</keyword>
<keyword evidence="12" id="KW-1185">Reference proteome</keyword>
<dbReference type="GO" id="GO:0005886">
    <property type="term" value="C:plasma membrane"/>
    <property type="evidence" value="ECO:0007669"/>
    <property type="project" value="UniProtKB-SubCell"/>
</dbReference>
<evidence type="ECO:0000256" key="4">
    <source>
        <dbReference type="ARBA" id="ARBA00022692"/>
    </source>
</evidence>
<feature type="transmembrane region" description="Helical" evidence="9">
    <location>
        <begin position="101"/>
        <end position="119"/>
    </location>
</feature>
<keyword evidence="8 9" id="KW-0472">Membrane</keyword>
<evidence type="ECO:0000256" key="2">
    <source>
        <dbReference type="ARBA" id="ARBA00022475"/>
    </source>
</evidence>
<keyword evidence="7 9" id="KW-1133">Transmembrane helix</keyword>
<comment type="catalytic activity">
    <reaction evidence="9">
        <text>Release of signal peptides from bacterial membrane prolipoproteins. Hydrolyzes -Xaa-Yaa-Zaa-|-(S,diacylglyceryl)Cys-, in which Xaa is hydrophobic (preferably Leu), and Yaa (Ala or Ser) and Zaa (Gly or Ala) have small, neutral side chains.</text>
        <dbReference type="EC" id="3.4.23.36"/>
    </reaction>
</comment>
<organism evidence="11 12">
    <name type="scientific">Devosia marina</name>
    <dbReference type="NCBI Taxonomy" id="2683198"/>
    <lineage>
        <taxon>Bacteria</taxon>
        <taxon>Pseudomonadati</taxon>
        <taxon>Pseudomonadota</taxon>
        <taxon>Alphaproteobacteria</taxon>
        <taxon>Hyphomicrobiales</taxon>
        <taxon>Devosiaceae</taxon>
        <taxon>Devosia</taxon>
    </lineage>
</organism>
<evidence type="ECO:0000256" key="9">
    <source>
        <dbReference type="HAMAP-Rule" id="MF_00161"/>
    </source>
</evidence>
<comment type="subcellular location">
    <subcellularLocation>
        <location evidence="9">Cell membrane</location>
        <topology evidence="9">Multi-pass membrane protein</topology>
    </subcellularLocation>
</comment>
<accession>A0A7X3FTH8</accession>
<dbReference type="GO" id="GO:0004190">
    <property type="term" value="F:aspartic-type endopeptidase activity"/>
    <property type="evidence" value="ECO:0007669"/>
    <property type="project" value="UniProtKB-UniRule"/>
</dbReference>
<dbReference type="Proteomes" id="UP000438106">
    <property type="component" value="Unassembled WGS sequence"/>
</dbReference>
<evidence type="ECO:0000256" key="8">
    <source>
        <dbReference type="ARBA" id="ARBA00023136"/>
    </source>
</evidence>
<evidence type="ECO:0000313" key="12">
    <source>
        <dbReference type="Proteomes" id="UP000438106"/>
    </source>
</evidence>
<comment type="caution">
    <text evidence="9">Lacks conserved residue(s) required for the propagation of feature annotation.</text>
</comment>
<keyword evidence="5 9" id="KW-0064">Aspartyl protease</keyword>
<feature type="transmembrane region" description="Helical" evidence="9">
    <location>
        <begin position="139"/>
        <end position="165"/>
    </location>
</feature>